<evidence type="ECO:0008006" key="5">
    <source>
        <dbReference type="Google" id="ProtNLM"/>
    </source>
</evidence>
<gene>
    <name evidence="3" type="ORF">HK105_203203</name>
</gene>
<feature type="signal peptide" evidence="2">
    <location>
        <begin position="1"/>
        <end position="18"/>
    </location>
</feature>
<feature type="compositionally biased region" description="Low complexity" evidence="1">
    <location>
        <begin position="181"/>
        <end position="211"/>
    </location>
</feature>
<dbReference type="EMBL" id="JADGIZ020000012">
    <property type="protein sequence ID" value="KAL2917139.1"/>
    <property type="molecule type" value="Genomic_DNA"/>
</dbReference>
<accession>A0ABR4NC69</accession>
<keyword evidence="2" id="KW-0732">Signal</keyword>
<keyword evidence="4" id="KW-1185">Reference proteome</keyword>
<evidence type="ECO:0000313" key="3">
    <source>
        <dbReference type="EMBL" id="KAL2917139.1"/>
    </source>
</evidence>
<reference evidence="3 4" key="1">
    <citation type="submission" date="2023-09" db="EMBL/GenBank/DDBJ databases">
        <title>Pangenome analysis of Batrachochytrium dendrobatidis and related Chytrids.</title>
        <authorList>
            <person name="Yacoub M.N."/>
            <person name="Stajich J.E."/>
            <person name="James T.Y."/>
        </authorList>
    </citation>
    <scope>NUCLEOTIDE SEQUENCE [LARGE SCALE GENOMIC DNA]</scope>
    <source>
        <strain evidence="3 4">JEL0888</strain>
    </source>
</reference>
<evidence type="ECO:0000256" key="2">
    <source>
        <dbReference type="SAM" id="SignalP"/>
    </source>
</evidence>
<dbReference type="Proteomes" id="UP001527925">
    <property type="component" value="Unassembled WGS sequence"/>
</dbReference>
<feature type="compositionally biased region" description="Gly residues" evidence="1">
    <location>
        <begin position="212"/>
        <end position="223"/>
    </location>
</feature>
<name>A0ABR4NC69_9FUNG</name>
<evidence type="ECO:0000256" key="1">
    <source>
        <dbReference type="SAM" id="MobiDB-lite"/>
    </source>
</evidence>
<sequence>MLISSLVLALASASLASANAFLVAPSPRSSGTQLSVPGASGIKIPTLPVPADTLTAAGGCLDSVRGYASASVAPGGTVGVNWQIVVDHASDPGVRIAVLFDGDDQFTVLRDGIDVHDQAAMVTLPDSKAGAATLQWLWASQEDGGFYLACADIDVSNQNVDQAAAAGQTDAITVDAFAADAPADPTVPSTDNTDGGNTDGGNTDTGNTDKGGNTGPGNTGTGSGSDQTTQPASYKRKRSWKA</sequence>
<organism evidence="3 4">
    <name type="scientific">Polyrhizophydium stewartii</name>
    <dbReference type="NCBI Taxonomy" id="2732419"/>
    <lineage>
        <taxon>Eukaryota</taxon>
        <taxon>Fungi</taxon>
        <taxon>Fungi incertae sedis</taxon>
        <taxon>Chytridiomycota</taxon>
        <taxon>Chytridiomycota incertae sedis</taxon>
        <taxon>Chytridiomycetes</taxon>
        <taxon>Rhizophydiales</taxon>
        <taxon>Rhizophydiales incertae sedis</taxon>
        <taxon>Polyrhizophydium</taxon>
    </lineage>
</organism>
<feature type="chain" id="PRO_5047247950" description="Chitin-binding type-4 domain-containing protein" evidence="2">
    <location>
        <begin position="19"/>
        <end position="242"/>
    </location>
</feature>
<evidence type="ECO:0000313" key="4">
    <source>
        <dbReference type="Proteomes" id="UP001527925"/>
    </source>
</evidence>
<protein>
    <recommendedName>
        <fullName evidence="5">Chitin-binding type-4 domain-containing protein</fullName>
    </recommendedName>
</protein>
<comment type="caution">
    <text evidence="3">The sequence shown here is derived from an EMBL/GenBank/DDBJ whole genome shotgun (WGS) entry which is preliminary data.</text>
</comment>
<proteinExistence type="predicted"/>
<feature type="region of interest" description="Disordered" evidence="1">
    <location>
        <begin position="181"/>
        <end position="242"/>
    </location>
</feature>